<reference evidence="2" key="1">
    <citation type="submission" date="2015-04" db="UniProtKB">
        <authorList>
            <consortium name="EnsemblPlants"/>
        </authorList>
    </citation>
    <scope>IDENTIFICATION</scope>
</reference>
<dbReference type="Proteomes" id="UP000008021">
    <property type="component" value="Chromosome 1"/>
</dbReference>
<feature type="compositionally biased region" description="Basic and acidic residues" evidence="1">
    <location>
        <begin position="1"/>
        <end position="11"/>
    </location>
</feature>
<organism evidence="2">
    <name type="scientific">Oryza meridionalis</name>
    <dbReference type="NCBI Taxonomy" id="40149"/>
    <lineage>
        <taxon>Eukaryota</taxon>
        <taxon>Viridiplantae</taxon>
        <taxon>Streptophyta</taxon>
        <taxon>Embryophyta</taxon>
        <taxon>Tracheophyta</taxon>
        <taxon>Spermatophyta</taxon>
        <taxon>Magnoliopsida</taxon>
        <taxon>Liliopsida</taxon>
        <taxon>Poales</taxon>
        <taxon>Poaceae</taxon>
        <taxon>BOP clade</taxon>
        <taxon>Oryzoideae</taxon>
        <taxon>Oryzeae</taxon>
        <taxon>Oryzinae</taxon>
        <taxon>Oryza</taxon>
    </lineage>
</organism>
<feature type="region of interest" description="Disordered" evidence="1">
    <location>
        <begin position="1"/>
        <end position="27"/>
    </location>
</feature>
<evidence type="ECO:0000313" key="3">
    <source>
        <dbReference type="Proteomes" id="UP000008021"/>
    </source>
</evidence>
<protein>
    <submittedName>
        <fullName evidence="2">Uncharacterized protein</fullName>
    </submittedName>
</protein>
<dbReference type="AlphaFoldDB" id="A0A0E0CCU5"/>
<keyword evidence="3" id="KW-1185">Reference proteome</keyword>
<dbReference type="HOGENOM" id="CLU_2626084_0_0_1"/>
<name>A0A0E0CCU5_9ORYZ</name>
<proteinExistence type="predicted"/>
<dbReference type="Gramene" id="OMERI01G40440.1">
    <property type="protein sequence ID" value="OMERI01G40440.1"/>
    <property type="gene ID" value="OMERI01G40440"/>
</dbReference>
<evidence type="ECO:0000256" key="1">
    <source>
        <dbReference type="SAM" id="MobiDB-lite"/>
    </source>
</evidence>
<sequence>MNKVKEMEAAGRRHIGRWSRGGGERELGFGRGRRGPCTLVTELHYIVCDLNHAGQICGAVQLAERELVGSAPPQASQN</sequence>
<evidence type="ECO:0000313" key="2">
    <source>
        <dbReference type="EnsemblPlants" id="OMERI01G40440.1"/>
    </source>
</evidence>
<reference evidence="2" key="2">
    <citation type="submission" date="2018-05" db="EMBL/GenBank/DDBJ databases">
        <title>OmerRS3 (Oryza meridionalis Reference Sequence Version 3).</title>
        <authorList>
            <person name="Zhang J."/>
            <person name="Kudrna D."/>
            <person name="Lee S."/>
            <person name="Talag J."/>
            <person name="Welchert J."/>
            <person name="Wing R.A."/>
        </authorList>
    </citation>
    <scope>NUCLEOTIDE SEQUENCE [LARGE SCALE GENOMIC DNA]</scope>
    <source>
        <strain evidence="2">cv. OR44</strain>
    </source>
</reference>
<dbReference type="EnsemblPlants" id="OMERI01G40440.1">
    <property type="protein sequence ID" value="OMERI01G40440.1"/>
    <property type="gene ID" value="OMERI01G40440"/>
</dbReference>
<accession>A0A0E0CCU5</accession>